<organism evidence="1 2">
    <name type="scientific">Prorocentrum cordatum</name>
    <dbReference type="NCBI Taxonomy" id="2364126"/>
    <lineage>
        <taxon>Eukaryota</taxon>
        <taxon>Sar</taxon>
        <taxon>Alveolata</taxon>
        <taxon>Dinophyceae</taxon>
        <taxon>Prorocentrales</taxon>
        <taxon>Prorocentraceae</taxon>
        <taxon>Prorocentrum</taxon>
    </lineage>
</organism>
<evidence type="ECO:0008006" key="3">
    <source>
        <dbReference type="Google" id="ProtNLM"/>
    </source>
</evidence>
<reference evidence="1" key="1">
    <citation type="submission" date="2023-10" db="EMBL/GenBank/DDBJ databases">
        <authorList>
            <person name="Chen Y."/>
            <person name="Shah S."/>
            <person name="Dougan E. K."/>
            <person name="Thang M."/>
            <person name="Chan C."/>
        </authorList>
    </citation>
    <scope>NUCLEOTIDE SEQUENCE [LARGE SCALE GENOMIC DNA]</scope>
</reference>
<name>A0ABN9TMJ2_9DINO</name>
<accession>A0ABN9TMJ2</accession>
<evidence type="ECO:0000313" key="2">
    <source>
        <dbReference type="Proteomes" id="UP001189429"/>
    </source>
</evidence>
<evidence type="ECO:0000313" key="1">
    <source>
        <dbReference type="EMBL" id="CAK0846431.1"/>
    </source>
</evidence>
<protein>
    <recommendedName>
        <fullName evidence="3">EF-hand domain-containing protein</fullName>
    </recommendedName>
</protein>
<dbReference type="Proteomes" id="UP001189429">
    <property type="component" value="Unassembled WGS sequence"/>
</dbReference>
<sequence>MVSCAPPSVQLSGRWVELDTDGDGNWTREEAQAAASELYCKYHVNAVEVFDVFVTFLVNRENIIWIHPAVRAGKGIPKSYFKYAAGDIIMCGYRNADMCPNLLKRGFFDAPLKHGTVPRVGTTTSSALKYCYDMLDEGGICDRTLPSTYTVWKKSSEDGPVLRKRLPQGGPACAPISQRMRVATRGVSHAMGTQLMGCTASTAHPPYPFVLAQRDRFSSPCAGHPRI</sequence>
<proteinExistence type="predicted"/>
<gene>
    <name evidence="1" type="ORF">PCOR1329_LOCUS39923</name>
</gene>
<dbReference type="EMBL" id="CAUYUJ010014822">
    <property type="protein sequence ID" value="CAK0846431.1"/>
    <property type="molecule type" value="Genomic_DNA"/>
</dbReference>
<comment type="caution">
    <text evidence="1">The sequence shown here is derived from an EMBL/GenBank/DDBJ whole genome shotgun (WGS) entry which is preliminary data.</text>
</comment>
<keyword evidence="2" id="KW-1185">Reference proteome</keyword>